<dbReference type="RefSeq" id="WP_073388057.1">
    <property type="nucleotide sequence ID" value="NZ_FQXK01000020.1"/>
</dbReference>
<dbReference type="STRING" id="1121131.SAMN02745229_02394"/>
<proteinExistence type="inferred from homology"/>
<feature type="domain" description="Nudix hydrolase" evidence="3">
    <location>
        <begin position="25"/>
        <end position="152"/>
    </location>
</feature>
<dbReference type="InterPro" id="IPR020476">
    <property type="entry name" value="Nudix_hydrolase"/>
</dbReference>
<evidence type="ECO:0000256" key="1">
    <source>
        <dbReference type="ARBA" id="ARBA00022801"/>
    </source>
</evidence>
<dbReference type="SUPFAM" id="SSF55811">
    <property type="entry name" value="Nudix"/>
    <property type="match status" value="1"/>
</dbReference>
<comment type="similarity">
    <text evidence="2">Belongs to the Nudix hydrolase family.</text>
</comment>
<dbReference type="InterPro" id="IPR020084">
    <property type="entry name" value="NUDIX_hydrolase_CS"/>
</dbReference>
<evidence type="ECO:0000313" key="4">
    <source>
        <dbReference type="EMBL" id="SHI25079.1"/>
    </source>
</evidence>
<dbReference type="Gene3D" id="3.90.79.10">
    <property type="entry name" value="Nucleoside Triphosphate Pyrophosphohydrolase"/>
    <property type="match status" value="1"/>
</dbReference>
<dbReference type="PROSITE" id="PS51462">
    <property type="entry name" value="NUDIX"/>
    <property type="match status" value="1"/>
</dbReference>
<dbReference type="InterPro" id="IPR015797">
    <property type="entry name" value="NUDIX_hydrolase-like_dom_sf"/>
</dbReference>
<dbReference type="Pfam" id="PF00293">
    <property type="entry name" value="NUDIX"/>
    <property type="match status" value="1"/>
</dbReference>
<evidence type="ECO:0000259" key="3">
    <source>
        <dbReference type="PROSITE" id="PS51462"/>
    </source>
</evidence>
<dbReference type="EMBL" id="FQXK01000020">
    <property type="protein sequence ID" value="SHI25079.1"/>
    <property type="molecule type" value="Genomic_DNA"/>
</dbReference>
<reference evidence="5" key="1">
    <citation type="submission" date="2016-11" db="EMBL/GenBank/DDBJ databases">
        <authorList>
            <person name="Varghese N."/>
            <person name="Submissions S."/>
        </authorList>
    </citation>
    <scope>NUCLEOTIDE SEQUENCE [LARGE SCALE GENOMIC DNA]</scope>
    <source>
        <strain evidence="5">DSM 3071</strain>
    </source>
</reference>
<dbReference type="CDD" id="cd02883">
    <property type="entry name" value="NUDIX_Hydrolase"/>
    <property type="match status" value="1"/>
</dbReference>
<sequence>MLAIDSSGNKLLDFINVNEEDAAKQFTPITVCLLVVKIGNDYLMGFNHWRKGWEIFGGCLEAGETLREAMVREAKEELGIECVPEWLGIAHFEIQPDYFSDLVREEYGAIYGVSLSEEYMEIIEKNRIDREEIDKIALLKDISSDEKIRALDRKLTEFY</sequence>
<protein>
    <submittedName>
        <fullName evidence="4">8-oxo-dGTP diphosphatase</fullName>
    </submittedName>
</protein>
<evidence type="ECO:0000256" key="2">
    <source>
        <dbReference type="RuleBase" id="RU003476"/>
    </source>
</evidence>
<keyword evidence="5" id="KW-1185">Reference proteome</keyword>
<accession>A0A1M5ZLR6</accession>
<name>A0A1M5ZLR6_BUTFI</name>
<dbReference type="InterPro" id="IPR000086">
    <property type="entry name" value="NUDIX_hydrolase_dom"/>
</dbReference>
<dbReference type="GO" id="GO:0016787">
    <property type="term" value="F:hydrolase activity"/>
    <property type="evidence" value="ECO:0007669"/>
    <property type="project" value="UniProtKB-KW"/>
</dbReference>
<gene>
    <name evidence="4" type="ORF">SAMN02745229_02394</name>
</gene>
<dbReference type="AlphaFoldDB" id="A0A1M5ZLR6"/>
<dbReference type="PROSITE" id="PS00893">
    <property type="entry name" value="NUDIX_BOX"/>
    <property type="match status" value="1"/>
</dbReference>
<dbReference type="PRINTS" id="PR00502">
    <property type="entry name" value="NUDIXFAMILY"/>
</dbReference>
<dbReference type="Proteomes" id="UP000184278">
    <property type="component" value="Unassembled WGS sequence"/>
</dbReference>
<evidence type="ECO:0000313" key="5">
    <source>
        <dbReference type="Proteomes" id="UP000184278"/>
    </source>
</evidence>
<dbReference type="GeneID" id="89510807"/>
<keyword evidence="1 2" id="KW-0378">Hydrolase</keyword>
<organism evidence="4 5">
    <name type="scientific">Butyrivibrio fibrisolvens DSM 3071</name>
    <dbReference type="NCBI Taxonomy" id="1121131"/>
    <lineage>
        <taxon>Bacteria</taxon>
        <taxon>Bacillati</taxon>
        <taxon>Bacillota</taxon>
        <taxon>Clostridia</taxon>
        <taxon>Lachnospirales</taxon>
        <taxon>Lachnospiraceae</taxon>
        <taxon>Butyrivibrio</taxon>
    </lineage>
</organism>
<dbReference type="OrthoDB" id="9131041at2"/>